<proteinExistence type="predicted"/>
<dbReference type="AlphaFoldDB" id="A0A840MYU1"/>
<protein>
    <submittedName>
        <fullName evidence="1">Uncharacterized protein</fullName>
    </submittedName>
</protein>
<sequence>MLARFLAASPSRPFGKDSILLRRRKHGTTDRLALPHQSNWNVRLVRPSVQLPAGIHGWHGYKDSEGVCKTLDAPDSRQICLDLVVCMTYN</sequence>
<evidence type="ECO:0000313" key="1">
    <source>
        <dbReference type="EMBL" id="MBB5051367.1"/>
    </source>
</evidence>
<accession>A0A840MYU1</accession>
<reference evidence="1 2" key="1">
    <citation type="submission" date="2020-08" db="EMBL/GenBank/DDBJ databases">
        <title>Genomic Encyclopedia of Type Strains, Phase IV (KMG-IV): sequencing the most valuable type-strain genomes for metagenomic binning, comparative biology and taxonomic classification.</title>
        <authorList>
            <person name="Goeker M."/>
        </authorList>
    </citation>
    <scope>NUCLEOTIDE SEQUENCE [LARGE SCALE GENOMIC DNA]</scope>
    <source>
        <strain evidence="1 2">DSM 17498</strain>
    </source>
</reference>
<dbReference type="EMBL" id="JACHIJ010000002">
    <property type="protein sequence ID" value="MBB5051367.1"/>
    <property type="molecule type" value="Genomic_DNA"/>
</dbReference>
<evidence type="ECO:0000313" key="2">
    <source>
        <dbReference type="Proteomes" id="UP000521227"/>
    </source>
</evidence>
<gene>
    <name evidence="1" type="ORF">HNQ36_001321</name>
</gene>
<name>A0A840MYU1_9BRAD</name>
<dbReference type="Proteomes" id="UP000521227">
    <property type="component" value="Unassembled WGS sequence"/>
</dbReference>
<organism evidence="1 2">
    <name type="scientific">Afipia massiliensis</name>
    <dbReference type="NCBI Taxonomy" id="211460"/>
    <lineage>
        <taxon>Bacteria</taxon>
        <taxon>Pseudomonadati</taxon>
        <taxon>Pseudomonadota</taxon>
        <taxon>Alphaproteobacteria</taxon>
        <taxon>Hyphomicrobiales</taxon>
        <taxon>Nitrobacteraceae</taxon>
        <taxon>Afipia</taxon>
    </lineage>
</organism>
<comment type="caution">
    <text evidence="1">The sequence shown here is derived from an EMBL/GenBank/DDBJ whole genome shotgun (WGS) entry which is preliminary data.</text>
</comment>